<keyword evidence="5 8" id="KW-0863">Zinc-finger</keyword>
<evidence type="ECO:0000313" key="13">
    <source>
        <dbReference type="Proteomes" id="UP000271241"/>
    </source>
</evidence>
<evidence type="ECO:0000313" key="12">
    <source>
        <dbReference type="EMBL" id="RKP10280.1"/>
    </source>
</evidence>
<dbReference type="STRING" id="78915.A0A4P9XXY0"/>
<dbReference type="PANTHER" id="PTHR10782">
    <property type="entry name" value="ZINC FINGER MIZ DOMAIN-CONTAINING PROTEIN"/>
    <property type="match status" value="1"/>
</dbReference>
<dbReference type="CDD" id="cd16650">
    <property type="entry name" value="SP-RING_PIAS-like"/>
    <property type="match status" value="1"/>
</dbReference>
<dbReference type="OrthoDB" id="28127at2759"/>
<dbReference type="PROSITE" id="PS51044">
    <property type="entry name" value="ZF_SP_RING"/>
    <property type="match status" value="1"/>
</dbReference>
<dbReference type="GO" id="GO:0016925">
    <property type="term" value="P:protein sumoylation"/>
    <property type="evidence" value="ECO:0007669"/>
    <property type="project" value="UniProtKB-UniPathway"/>
</dbReference>
<evidence type="ECO:0000259" key="10">
    <source>
        <dbReference type="PROSITE" id="PS51044"/>
    </source>
</evidence>
<dbReference type="GO" id="GO:0061665">
    <property type="term" value="F:SUMO ligase activity"/>
    <property type="evidence" value="ECO:0007669"/>
    <property type="project" value="TreeGrafter"/>
</dbReference>
<evidence type="ECO:0000256" key="9">
    <source>
        <dbReference type="SAM" id="MobiDB-lite"/>
    </source>
</evidence>
<dbReference type="UniPathway" id="UPA00886"/>
<feature type="compositionally biased region" description="Low complexity" evidence="9">
    <location>
        <begin position="457"/>
        <end position="468"/>
    </location>
</feature>
<evidence type="ECO:0000256" key="7">
    <source>
        <dbReference type="ARBA" id="ARBA00022833"/>
    </source>
</evidence>
<dbReference type="PROSITE" id="PS51466">
    <property type="entry name" value="PINIT"/>
    <property type="match status" value="1"/>
</dbReference>
<evidence type="ECO:0000256" key="1">
    <source>
        <dbReference type="ARBA" id="ARBA00004718"/>
    </source>
</evidence>
<evidence type="ECO:0000256" key="5">
    <source>
        <dbReference type="ARBA" id="ARBA00022771"/>
    </source>
</evidence>
<dbReference type="AlphaFoldDB" id="A0A4P9XXY0"/>
<dbReference type="Gene3D" id="3.30.40.10">
    <property type="entry name" value="Zinc/RING finger domain, C3HC4 (zinc finger)"/>
    <property type="match status" value="1"/>
</dbReference>
<keyword evidence="3" id="KW-0808">Transferase</keyword>
<dbReference type="EMBL" id="KZ992460">
    <property type="protein sequence ID" value="RKP10280.1"/>
    <property type="molecule type" value="Genomic_DNA"/>
</dbReference>
<keyword evidence="4" id="KW-0479">Metal-binding</keyword>
<feature type="compositionally biased region" description="Polar residues" evidence="9">
    <location>
        <begin position="74"/>
        <end position="84"/>
    </location>
</feature>
<feature type="region of interest" description="Disordered" evidence="9">
    <location>
        <begin position="422"/>
        <end position="472"/>
    </location>
</feature>
<reference evidence="13" key="1">
    <citation type="journal article" date="2018" name="Nat. Microbiol.">
        <title>Leveraging single-cell genomics to expand the fungal tree of life.</title>
        <authorList>
            <person name="Ahrendt S.R."/>
            <person name="Quandt C.A."/>
            <person name="Ciobanu D."/>
            <person name="Clum A."/>
            <person name="Salamov A."/>
            <person name="Andreopoulos B."/>
            <person name="Cheng J.F."/>
            <person name="Woyke T."/>
            <person name="Pelin A."/>
            <person name="Henrissat B."/>
            <person name="Reynolds N.K."/>
            <person name="Benny G.L."/>
            <person name="Smith M.E."/>
            <person name="James T.Y."/>
            <person name="Grigoriev I.V."/>
        </authorList>
    </citation>
    <scope>NUCLEOTIDE SEQUENCE [LARGE SCALE GENOMIC DNA]</scope>
    <source>
        <strain evidence="13">RSA 1356</strain>
    </source>
</reference>
<dbReference type="InterPro" id="IPR013083">
    <property type="entry name" value="Znf_RING/FYVE/PHD"/>
</dbReference>
<feature type="compositionally biased region" description="Acidic residues" evidence="9">
    <location>
        <begin position="444"/>
        <end position="456"/>
    </location>
</feature>
<dbReference type="Pfam" id="PF02891">
    <property type="entry name" value="zf-MIZ"/>
    <property type="match status" value="1"/>
</dbReference>
<evidence type="ECO:0000259" key="11">
    <source>
        <dbReference type="PROSITE" id="PS51466"/>
    </source>
</evidence>
<gene>
    <name evidence="12" type="ORF">THASP1DRAFT_27918</name>
</gene>
<feature type="domain" description="SP-RING-type" evidence="10">
    <location>
        <begin position="323"/>
        <end position="405"/>
    </location>
</feature>
<name>A0A4P9XXY0_9FUNG</name>
<evidence type="ECO:0000256" key="2">
    <source>
        <dbReference type="ARBA" id="ARBA00005383"/>
    </source>
</evidence>
<comment type="similarity">
    <text evidence="2">Belongs to the PIAS family.</text>
</comment>
<keyword evidence="6" id="KW-0833">Ubl conjugation pathway</keyword>
<proteinExistence type="inferred from homology"/>
<feature type="region of interest" description="Disordered" evidence="9">
    <location>
        <begin position="74"/>
        <end position="100"/>
    </location>
</feature>
<feature type="domain" description="PINIT" evidence="11">
    <location>
        <begin position="131"/>
        <end position="294"/>
    </location>
</feature>
<dbReference type="InterPro" id="IPR038654">
    <property type="entry name" value="PINIT_sf"/>
</dbReference>
<dbReference type="Pfam" id="PF14324">
    <property type="entry name" value="PINIT"/>
    <property type="match status" value="1"/>
</dbReference>
<organism evidence="12 13">
    <name type="scientific">Thamnocephalis sphaerospora</name>
    <dbReference type="NCBI Taxonomy" id="78915"/>
    <lineage>
        <taxon>Eukaryota</taxon>
        <taxon>Fungi</taxon>
        <taxon>Fungi incertae sedis</taxon>
        <taxon>Zoopagomycota</taxon>
        <taxon>Zoopagomycotina</taxon>
        <taxon>Zoopagomycetes</taxon>
        <taxon>Zoopagales</taxon>
        <taxon>Sigmoideomycetaceae</taxon>
        <taxon>Thamnocephalis</taxon>
    </lineage>
</organism>
<dbReference type="InterPro" id="IPR004181">
    <property type="entry name" value="Znf_MIZ"/>
</dbReference>
<comment type="pathway">
    <text evidence="1">Protein modification; protein sumoylation.</text>
</comment>
<evidence type="ECO:0000256" key="3">
    <source>
        <dbReference type="ARBA" id="ARBA00022679"/>
    </source>
</evidence>
<dbReference type="GO" id="GO:0000785">
    <property type="term" value="C:chromatin"/>
    <property type="evidence" value="ECO:0007669"/>
    <property type="project" value="TreeGrafter"/>
</dbReference>
<dbReference type="Proteomes" id="UP000271241">
    <property type="component" value="Unassembled WGS sequence"/>
</dbReference>
<sequence>MNLQAVRDSTLNNLLLTQLKDCIRQLNEHLSARIRLTGPKATLVERIYDFLRSQQQLGNDTILCAALDIVNGTPSTSTPSNGVSNARRPGHADASSAIETPSEPTIASLVAATLAASPTSVADISSQSTSWAVPAPRRPQPRLRFRECPFHQPMEKLSLISIAEASVAKSSIVLRFSLTSKHIETITGTAYVHSRKPISLLSYRVAVYSVDADAWIQNPDKPMLMEFPSMSVMRVNEKLFDKNLRGLKNRPGTVHPIDVTMECHLKPGAVNQVELSYMNTNKRYALLACMVKVRRPEELVSELVNRKSLHEDDVRQMLQKEAADADISATSSLLSLRCPLTCSRIRIPCRFRTCKHLQCVDALSFIEMNAQTPTWQCPVCNQVMASWQDLVRDEYFASILSHTSDQQESVLIDECGNWSVPAQKDSSSKGLIGQKRKASTPEAIQDDDDGDGDDASNNEASTSASNVATPKSTRRKKEVVFIDLTLSSDEEEAESAPAAVNAGKRQAPQTTACTEIVKAEMPVEAASESTSAAARANNHILATARPAPTPSFSTLPSALPSTSQCPPLSAPALSIPASIGAVSLPLAAATGFTLPGSINVAPAPTSNAPITDPPHMLPDEHRISADSRNQPRSMAAQLTDIHQRIAAARGGGAVASGQGAYSQMASLSGTYTPTRPGNPAVYGERAWYWPYDSRSASPITYNNANDYRYSPVSALDNDGPLPHYGEQARYSPLLGEGRRMQSPGSPFAATTATTVAPSPLAAMPPPSGTVDRRDRNWPYLHHALVDYPRTPGTSGGYAHPGAAYFGAAPRRGGGSGGANANSGMPDQSSGTDHTAQLY</sequence>
<feature type="region of interest" description="Disordered" evidence="9">
    <location>
        <begin position="809"/>
        <end position="838"/>
    </location>
</feature>
<evidence type="ECO:0000256" key="6">
    <source>
        <dbReference type="ARBA" id="ARBA00022786"/>
    </source>
</evidence>
<evidence type="ECO:0000256" key="4">
    <source>
        <dbReference type="ARBA" id="ARBA00022723"/>
    </source>
</evidence>
<dbReference type="GO" id="GO:0008270">
    <property type="term" value="F:zinc ion binding"/>
    <property type="evidence" value="ECO:0007669"/>
    <property type="project" value="UniProtKB-KW"/>
</dbReference>
<feature type="compositionally biased region" description="Polar residues" evidence="9">
    <location>
        <begin position="824"/>
        <end position="838"/>
    </location>
</feature>
<dbReference type="PANTHER" id="PTHR10782:SF4">
    <property type="entry name" value="TONALLI, ISOFORM E"/>
    <property type="match status" value="1"/>
</dbReference>
<dbReference type="InterPro" id="IPR023321">
    <property type="entry name" value="PINIT"/>
</dbReference>
<accession>A0A4P9XXY0</accession>
<protein>
    <submittedName>
        <fullName evidence="12">PINIT domain-containing protein</fullName>
    </submittedName>
</protein>
<evidence type="ECO:0000256" key="8">
    <source>
        <dbReference type="PROSITE-ProRule" id="PRU00452"/>
    </source>
</evidence>
<keyword evidence="13" id="KW-1185">Reference proteome</keyword>
<keyword evidence="7" id="KW-0862">Zinc</keyword>
<dbReference type="Gene3D" id="2.60.120.780">
    <property type="entry name" value="PINIT domain"/>
    <property type="match status" value="1"/>
</dbReference>